<dbReference type="GO" id="GO:0016787">
    <property type="term" value="F:hydrolase activity"/>
    <property type="evidence" value="ECO:0007669"/>
    <property type="project" value="InterPro"/>
</dbReference>
<dbReference type="Proteomes" id="UP000426027">
    <property type="component" value="Chromosome"/>
</dbReference>
<dbReference type="RefSeq" id="WP_157476664.1">
    <property type="nucleotide sequence ID" value="NZ_CP046566.1"/>
</dbReference>
<dbReference type="EMBL" id="CP046566">
    <property type="protein sequence ID" value="QGW27173.1"/>
    <property type="molecule type" value="Genomic_DNA"/>
</dbReference>
<feature type="domain" description="Calcineurin-like phosphoesterase" evidence="1">
    <location>
        <begin position="165"/>
        <end position="321"/>
    </location>
</feature>
<reference evidence="4 5" key="1">
    <citation type="submission" date="2019-11" db="EMBL/GenBank/DDBJ databases">
        <authorList>
            <person name="Im W.T."/>
        </authorList>
    </citation>
    <scope>NUCLEOTIDE SEQUENCE [LARGE SCALE GENOMIC DNA]</scope>
    <source>
        <strain evidence="4 5">SB-02</strain>
    </source>
</reference>
<sequence>MQRRNFLKGLGLISAGSLPALPALSNGFRFDRMLKGKVHSKGKGLANVGVSDGFQIVNTAKDGSYQLQAHPNASHVFVILPAGYHIPHEKGIARFYAPIKNEGVQTADFALEPIAGGDEEHAFIVWGDTQIWDKEDAQQLVQVSAPDTKAAVAALGSLPVFGIGCGDLVFDKFELFDDYKKAVEVTGIPFFQVIGNHDMDLTARTDDQSQQTFKQQFGPTYYSFNRGAIHYVVLDDVFFIGMAKKYIGYITEAQLAWLEEDLKRVPAGSTVVVSLHIPTDTGMAERQKKKEEELGGIVANRAALYAMLKPYKVHIMSGHTHFNENWEKDNIMEHNHGTVCGAWWTGPVCGDGCPPGYGVYKVKGNELTWHYQSVGKAANHQLRLYKAGSVPEQANAVIANVWNYDPAWKVEWWLDGKAMGALQPFVGLDPLAKELYLGNKLPAKHKWVEPVLTNHLFATAAVQSGQTIVVKATDRFGKLFEESITA</sequence>
<dbReference type="InterPro" id="IPR032288">
    <property type="entry name" value="Metallophos_C"/>
</dbReference>
<dbReference type="PANTHER" id="PTHR43143">
    <property type="entry name" value="METALLOPHOSPHOESTERASE, CALCINEURIN SUPERFAMILY"/>
    <property type="match status" value="1"/>
</dbReference>
<dbReference type="Pfam" id="PF16371">
    <property type="entry name" value="MetallophosN"/>
    <property type="match status" value="1"/>
</dbReference>
<name>A0A6I6G6V4_9BACT</name>
<feature type="domain" description="Calcineurin-like phosphoesterase N-terminal" evidence="3">
    <location>
        <begin position="36"/>
        <end position="111"/>
    </location>
</feature>
<dbReference type="InterPro" id="IPR032285">
    <property type="entry name" value="Metallophos_N"/>
</dbReference>
<dbReference type="Pfam" id="PF00149">
    <property type="entry name" value="Metallophos"/>
    <property type="match status" value="1"/>
</dbReference>
<dbReference type="InterPro" id="IPR051918">
    <property type="entry name" value="STPP_CPPED1"/>
</dbReference>
<evidence type="ECO:0000259" key="2">
    <source>
        <dbReference type="Pfam" id="PF16370"/>
    </source>
</evidence>
<accession>A0A6I6G6V4</accession>
<gene>
    <name evidence="4" type="ORF">GLV81_02800</name>
</gene>
<evidence type="ECO:0000259" key="1">
    <source>
        <dbReference type="Pfam" id="PF00149"/>
    </source>
</evidence>
<feature type="domain" description="Calcineurin-like phosphoesterase C-terminal" evidence="2">
    <location>
        <begin position="333"/>
        <end position="480"/>
    </location>
</feature>
<protein>
    <submittedName>
        <fullName evidence="4">Metallophosphoesterase</fullName>
    </submittedName>
</protein>
<dbReference type="SUPFAM" id="SSF56300">
    <property type="entry name" value="Metallo-dependent phosphatases"/>
    <property type="match status" value="1"/>
</dbReference>
<proteinExistence type="predicted"/>
<evidence type="ECO:0000259" key="3">
    <source>
        <dbReference type="Pfam" id="PF16371"/>
    </source>
</evidence>
<evidence type="ECO:0000313" key="5">
    <source>
        <dbReference type="Proteomes" id="UP000426027"/>
    </source>
</evidence>
<organism evidence="4 5">
    <name type="scientific">Phnomibacter ginsenosidimutans</name>
    <dbReference type="NCBI Taxonomy" id="2676868"/>
    <lineage>
        <taxon>Bacteria</taxon>
        <taxon>Pseudomonadati</taxon>
        <taxon>Bacteroidota</taxon>
        <taxon>Chitinophagia</taxon>
        <taxon>Chitinophagales</taxon>
        <taxon>Chitinophagaceae</taxon>
        <taxon>Phnomibacter</taxon>
    </lineage>
</organism>
<keyword evidence="5" id="KW-1185">Reference proteome</keyword>
<dbReference type="Pfam" id="PF16370">
    <property type="entry name" value="MetallophosC"/>
    <property type="match status" value="1"/>
</dbReference>
<dbReference type="InterPro" id="IPR004843">
    <property type="entry name" value="Calcineurin-like_PHP"/>
</dbReference>
<dbReference type="PANTHER" id="PTHR43143:SF1">
    <property type="entry name" value="SERINE_THREONINE-PROTEIN PHOSPHATASE CPPED1"/>
    <property type="match status" value="1"/>
</dbReference>
<dbReference type="Gene3D" id="3.60.21.10">
    <property type="match status" value="1"/>
</dbReference>
<evidence type="ECO:0000313" key="4">
    <source>
        <dbReference type="EMBL" id="QGW27173.1"/>
    </source>
</evidence>
<dbReference type="KEGG" id="fls:GLV81_02800"/>
<dbReference type="AlphaFoldDB" id="A0A6I6G6V4"/>
<dbReference type="InterPro" id="IPR029052">
    <property type="entry name" value="Metallo-depent_PP-like"/>
</dbReference>